<dbReference type="GO" id="GO:0004674">
    <property type="term" value="F:protein serine/threonine kinase activity"/>
    <property type="evidence" value="ECO:0007669"/>
    <property type="project" value="UniProtKB-KW"/>
</dbReference>
<dbReference type="InterPro" id="IPR000719">
    <property type="entry name" value="Prot_kinase_dom"/>
</dbReference>
<proteinExistence type="predicted"/>
<evidence type="ECO:0000256" key="7">
    <source>
        <dbReference type="SAM" id="MobiDB-lite"/>
    </source>
</evidence>
<accession>A0A6A4TMZ4</accession>
<evidence type="ECO:0000313" key="10">
    <source>
        <dbReference type="Proteomes" id="UP000438429"/>
    </source>
</evidence>
<keyword evidence="1" id="KW-0723">Serine/threonine-protein kinase</keyword>
<evidence type="ECO:0000259" key="8">
    <source>
        <dbReference type="PROSITE" id="PS50011"/>
    </source>
</evidence>
<comment type="caution">
    <text evidence="9">The sequence shown here is derived from an EMBL/GenBank/DDBJ whole genome shotgun (WGS) entry which is preliminary data.</text>
</comment>
<dbReference type="GO" id="GO:0004713">
    <property type="term" value="F:protein tyrosine kinase activity"/>
    <property type="evidence" value="ECO:0007669"/>
    <property type="project" value="TreeGrafter"/>
</dbReference>
<dbReference type="SUPFAM" id="SSF56112">
    <property type="entry name" value="Protein kinase-like (PK-like)"/>
    <property type="match status" value="1"/>
</dbReference>
<reference evidence="9 10" key="1">
    <citation type="submission" date="2019-06" db="EMBL/GenBank/DDBJ databases">
        <title>Draft genomes of female and male turbot (Scophthalmus maximus).</title>
        <authorList>
            <person name="Xu H."/>
            <person name="Xu X.-W."/>
            <person name="Shao C."/>
            <person name="Chen S."/>
        </authorList>
    </citation>
    <scope>NUCLEOTIDE SEQUENCE [LARGE SCALE GENOMIC DNA]</scope>
    <source>
        <strain evidence="9">Ysfricsl-2016a</strain>
        <tissue evidence="9">Blood</tissue>
    </source>
</reference>
<evidence type="ECO:0000256" key="6">
    <source>
        <dbReference type="PROSITE-ProRule" id="PRU10141"/>
    </source>
</evidence>
<dbReference type="GO" id="GO:0042771">
    <property type="term" value="P:intrinsic apoptotic signaling pathway in response to DNA damage by p53 class mediator"/>
    <property type="evidence" value="ECO:0007669"/>
    <property type="project" value="TreeGrafter"/>
</dbReference>
<dbReference type="SMART" id="SM00220">
    <property type="entry name" value="S_TKc"/>
    <property type="match status" value="1"/>
</dbReference>
<dbReference type="AlphaFoldDB" id="A0A6A4TMZ4"/>
<evidence type="ECO:0000256" key="4">
    <source>
        <dbReference type="ARBA" id="ARBA00022777"/>
    </source>
</evidence>
<keyword evidence="3 6" id="KW-0547">Nucleotide-binding</keyword>
<gene>
    <name evidence="9" type="ORF">F2P81_003772</name>
</gene>
<dbReference type="GO" id="GO:0005524">
    <property type="term" value="F:ATP binding"/>
    <property type="evidence" value="ECO:0007669"/>
    <property type="project" value="UniProtKB-UniRule"/>
</dbReference>
<keyword evidence="2" id="KW-0808">Transferase</keyword>
<feature type="compositionally biased region" description="Basic and acidic residues" evidence="7">
    <location>
        <begin position="8"/>
        <end position="19"/>
    </location>
</feature>
<evidence type="ECO:0000256" key="3">
    <source>
        <dbReference type="ARBA" id="ARBA00022741"/>
    </source>
</evidence>
<evidence type="ECO:0000256" key="2">
    <source>
        <dbReference type="ARBA" id="ARBA00022679"/>
    </source>
</evidence>
<dbReference type="PROSITE" id="PS50011">
    <property type="entry name" value="PROTEIN_KINASE_DOM"/>
    <property type="match status" value="1"/>
</dbReference>
<dbReference type="PROSITE" id="PS00108">
    <property type="entry name" value="PROTEIN_KINASE_ST"/>
    <property type="match status" value="1"/>
</dbReference>
<dbReference type="GO" id="GO:0003714">
    <property type="term" value="F:transcription corepressor activity"/>
    <property type="evidence" value="ECO:0007669"/>
    <property type="project" value="TreeGrafter"/>
</dbReference>
<dbReference type="GO" id="GO:0016605">
    <property type="term" value="C:PML body"/>
    <property type="evidence" value="ECO:0007669"/>
    <property type="project" value="TreeGrafter"/>
</dbReference>
<dbReference type="Proteomes" id="UP000438429">
    <property type="component" value="Unassembled WGS sequence"/>
</dbReference>
<feature type="region of interest" description="Disordered" evidence="7">
    <location>
        <begin position="449"/>
        <end position="515"/>
    </location>
</feature>
<dbReference type="GO" id="GO:0045944">
    <property type="term" value="P:positive regulation of transcription by RNA polymerase II"/>
    <property type="evidence" value="ECO:0007669"/>
    <property type="project" value="TreeGrafter"/>
</dbReference>
<feature type="binding site" evidence="6">
    <location>
        <position position="62"/>
    </location>
    <ligand>
        <name>ATP</name>
        <dbReference type="ChEBI" id="CHEBI:30616"/>
    </ligand>
</feature>
<dbReference type="PANTHER" id="PTHR24058:SF53">
    <property type="entry name" value="HOMEODOMAIN-INTERACTING PROTEIN KINASE 2"/>
    <property type="match status" value="1"/>
</dbReference>
<dbReference type="PROSITE" id="PS00107">
    <property type="entry name" value="PROTEIN_KINASE_ATP"/>
    <property type="match status" value="1"/>
</dbReference>
<dbReference type="GO" id="GO:0005737">
    <property type="term" value="C:cytoplasm"/>
    <property type="evidence" value="ECO:0007669"/>
    <property type="project" value="TreeGrafter"/>
</dbReference>
<dbReference type="Gene3D" id="3.30.200.20">
    <property type="entry name" value="Phosphorylase Kinase, domain 1"/>
    <property type="match status" value="1"/>
</dbReference>
<evidence type="ECO:0000313" key="9">
    <source>
        <dbReference type="EMBL" id="KAF0044614.1"/>
    </source>
</evidence>
<dbReference type="PANTHER" id="PTHR24058">
    <property type="entry name" value="DUAL SPECIFICITY PROTEIN KINASE"/>
    <property type="match status" value="1"/>
</dbReference>
<dbReference type="InterPro" id="IPR050494">
    <property type="entry name" value="Ser_Thr_dual-spec_kinase"/>
</dbReference>
<keyword evidence="4" id="KW-0418">Kinase</keyword>
<dbReference type="GO" id="GO:0046332">
    <property type="term" value="F:SMAD binding"/>
    <property type="evidence" value="ECO:0007669"/>
    <property type="project" value="TreeGrafter"/>
</dbReference>
<organism evidence="9 10">
    <name type="scientific">Scophthalmus maximus</name>
    <name type="common">Turbot</name>
    <name type="synonym">Psetta maxima</name>
    <dbReference type="NCBI Taxonomy" id="52904"/>
    <lineage>
        <taxon>Eukaryota</taxon>
        <taxon>Metazoa</taxon>
        <taxon>Chordata</taxon>
        <taxon>Craniata</taxon>
        <taxon>Vertebrata</taxon>
        <taxon>Euteleostomi</taxon>
        <taxon>Actinopterygii</taxon>
        <taxon>Neopterygii</taxon>
        <taxon>Teleostei</taxon>
        <taxon>Neoteleostei</taxon>
        <taxon>Acanthomorphata</taxon>
        <taxon>Carangaria</taxon>
        <taxon>Pleuronectiformes</taxon>
        <taxon>Pleuronectoidei</taxon>
        <taxon>Scophthalmidae</taxon>
        <taxon>Scophthalmus</taxon>
    </lineage>
</organism>
<feature type="region of interest" description="Disordered" evidence="7">
    <location>
        <begin position="1"/>
        <end position="23"/>
    </location>
</feature>
<dbReference type="InterPro" id="IPR011009">
    <property type="entry name" value="Kinase-like_dom_sf"/>
</dbReference>
<dbReference type="Pfam" id="PF00069">
    <property type="entry name" value="Pkinase"/>
    <property type="match status" value="1"/>
</dbReference>
<name>A0A6A4TMZ4_SCOMX</name>
<feature type="compositionally biased region" description="Basic and acidic residues" evidence="7">
    <location>
        <begin position="505"/>
        <end position="514"/>
    </location>
</feature>
<dbReference type="GO" id="GO:0003713">
    <property type="term" value="F:transcription coactivator activity"/>
    <property type="evidence" value="ECO:0007669"/>
    <property type="project" value="TreeGrafter"/>
</dbReference>
<sequence>MASSLTTDKQEERESKGFEVENGNMLNSSTGHYLILDFIGEGRFGKVAKSVNLITAQDVALKIFKTEENMDMKREINMLEVLSVLDPVKTSVVQYFEKFQHKGHICLAFEMLDRNLYQLLIDRQYKPLSLSEIRLIAHQLLTALDALKGLGIIHCDLKPDNIMLVNHEDQPFRVKVIDFGVSYLTSEVARGMTMQALGYRAPEVILGLPISRAIDMWGLGCVLSFLYITDHLFGVCCEYQMVRSIVEVLGQPTDELLSDGDFTRTFFKENRHLDHPKWLLKTPAEYQQETGKVPALTWNVCSLDKLVTIYPKTQESIEMADCRGFVSLLEDLLQMDPKQRITPAEAFAHPFLCMIHLVEEMETSLYVDPSMMDCCQMDDSEDDNVTSPNGKYFVAPFSRDITRLPDGAAAAGVEGGSVGAIQICKTNDSWEQTPDDEAEEKPKVEVLPAIHSPDSASSISYEGRTSLPDGAAAAGAEVDSAEEEPAVGQEVASRDPAEETSAPDRSPDEGDKVKNCLKSIRNFLSRAMRTVFKL</sequence>
<dbReference type="InterPro" id="IPR017441">
    <property type="entry name" value="Protein_kinase_ATP_BS"/>
</dbReference>
<evidence type="ECO:0000256" key="1">
    <source>
        <dbReference type="ARBA" id="ARBA00022527"/>
    </source>
</evidence>
<dbReference type="GO" id="GO:0007224">
    <property type="term" value="P:smoothened signaling pathway"/>
    <property type="evidence" value="ECO:0007669"/>
    <property type="project" value="TreeGrafter"/>
</dbReference>
<evidence type="ECO:0000256" key="5">
    <source>
        <dbReference type="ARBA" id="ARBA00022840"/>
    </source>
</evidence>
<dbReference type="Gene3D" id="1.10.510.10">
    <property type="entry name" value="Transferase(Phosphotransferase) domain 1"/>
    <property type="match status" value="1"/>
</dbReference>
<feature type="compositionally biased region" description="Low complexity" evidence="7">
    <location>
        <begin position="469"/>
        <end position="478"/>
    </location>
</feature>
<dbReference type="InterPro" id="IPR008271">
    <property type="entry name" value="Ser/Thr_kinase_AS"/>
</dbReference>
<keyword evidence="5 6" id="KW-0067">ATP-binding</keyword>
<protein>
    <recommendedName>
        <fullName evidence="8">Protein kinase domain-containing protein</fullName>
    </recommendedName>
</protein>
<feature type="domain" description="Protein kinase" evidence="8">
    <location>
        <begin position="33"/>
        <end position="352"/>
    </location>
</feature>
<dbReference type="EMBL" id="VEVO01000003">
    <property type="protein sequence ID" value="KAF0044614.1"/>
    <property type="molecule type" value="Genomic_DNA"/>
</dbReference>